<protein>
    <recommendedName>
        <fullName evidence="3">SMI1/KNR4 family protein SUKH-1</fullName>
    </recommendedName>
</protein>
<dbReference type="EMBL" id="SHLD01000001">
    <property type="protein sequence ID" value="RZU73042.1"/>
    <property type="molecule type" value="Genomic_DNA"/>
</dbReference>
<dbReference type="AlphaFoldDB" id="A0A4Q8B5Z9"/>
<evidence type="ECO:0008006" key="3">
    <source>
        <dbReference type="Google" id="ProtNLM"/>
    </source>
</evidence>
<proteinExistence type="predicted"/>
<comment type="caution">
    <text evidence="1">The sequence shown here is derived from an EMBL/GenBank/DDBJ whole genome shotgun (WGS) entry which is preliminary data.</text>
</comment>
<reference evidence="1 2" key="1">
    <citation type="submission" date="2019-02" db="EMBL/GenBank/DDBJ databases">
        <title>Sequencing the genomes of 1000 actinobacteria strains.</title>
        <authorList>
            <person name="Klenk H.-P."/>
        </authorList>
    </citation>
    <scope>NUCLEOTIDE SEQUENCE [LARGE SCALE GENOMIC DNA]</scope>
    <source>
        <strain evidence="1 2">DSM 45612</strain>
    </source>
</reference>
<gene>
    <name evidence="1" type="ORF">EV384_1438</name>
</gene>
<organism evidence="1 2">
    <name type="scientific">Micromonospora kangleipakensis</name>
    <dbReference type="NCBI Taxonomy" id="1077942"/>
    <lineage>
        <taxon>Bacteria</taxon>
        <taxon>Bacillati</taxon>
        <taxon>Actinomycetota</taxon>
        <taxon>Actinomycetes</taxon>
        <taxon>Micromonosporales</taxon>
        <taxon>Micromonosporaceae</taxon>
        <taxon>Micromonospora</taxon>
    </lineage>
</organism>
<sequence length="171" mass="18411">MTEEDRTLPAVVEEAHASGFFEDHDGHDFQPDVMFMWSGETTEWWRHWTGDSAAGAPPFRVFGRDGSGGLAAFWIRAPGAAIETQPIVFLGSEGELQVIARDLGDYLWLLASGVGPLETVDGLHRVPEPVPELVAIAQRYTGTAPRTVEALIAAADAELPALTALVNSATK</sequence>
<dbReference type="Proteomes" id="UP000294114">
    <property type="component" value="Unassembled WGS sequence"/>
</dbReference>
<accession>A0A4Q8B5Z9</accession>
<evidence type="ECO:0000313" key="1">
    <source>
        <dbReference type="EMBL" id="RZU73042.1"/>
    </source>
</evidence>
<dbReference type="RefSeq" id="WP_130331246.1">
    <property type="nucleotide sequence ID" value="NZ_SHLD01000001.1"/>
</dbReference>
<dbReference type="OrthoDB" id="286413at2"/>
<name>A0A4Q8B5Z9_9ACTN</name>
<keyword evidence="2" id="KW-1185">Reference proteome</keyword>
<evidence type="ECO:0000313" key="2">
    <source>
        <dbReference type="Proteomes" id="UP000294114"/>
    </source>
</evidence>